<keyword evidence="7" id="KW-0520">NAD</keyword>
<reference evidence="12" key="1">
    <citation type="submission" date="2023-07" db="EMBL/GenBank/DDBJ databases">
        <title>30 novel species of actinomycetes from the DSMZ collection.</title>
        <authorList>
            <person name="Nouioui I."/>
        </authorList>
    </citation>
    <scope>NUCLEOTIDE SEQUENCE [LARGE SCALE GENOMIC DNA]</scope>
    <source>
        <strain evidence="12">DSM 44399</strain>
    </source>
</reference>
<protein>
    <recommendedName>
        <fullName evidence="3">proton-translocating NAD(P)(+) transhydrogenase</fullName>
        <ecNumber evidence="3">7.1.1.1</ecNumber>
    </recommendedName>
</protein>
<dbReference type="PROSITE" id="PS00837">
    <property type="entry name" value="ALADH_PNT_2"/>
    <property type="match status" value="1"/>
</dbReference>
<evidence type="ECO:0000256" key="7">
    <source>
        <dbReference type="ARBA" id="ARBA00023027"/>
    </source>
</evidence>
<keyword evidence="12" id="KW-1185">Reference proteome</keyword>
<feature type="domain" description="Alanine dehydrogenase/pyridine nucleotide transhydrogenase N-terminal" evidence="10">
    <location>
        <begin position="7"/>
        <end position="142"/>
    </location>
</feature>
<dbReference type="SMART" id="SM01003">
    <property type="entry name" value="AlaDh_PNT_N"/>
    <property type="match status" value="1"/>
</dbReference>
<evidence type="ECO:0000256" key="2">
    <source>
        <dbReference type="ARBA" id="ARBA00005689"/>
    </source>
</evidence>
<dbReference type="InterPro" id="IPR007886">
    <property type="entry name" value="AlaDH/PNT_N"/>
</dbReference>
<dbReference type="EMBL" id="JAVREH010000001">
    <property type="protein sequence ID" value="MDT0260005.1"/>
    <property type="molecule type" value="Genomic_DNA"/>
</dbReference>
<evidence type="ECO:0000256" key="1">
    <source>
        <dbReference type="ARBA" id="ARBA00003943"/>
    </source>
</evidence>
<evidence type="ECO:0000256" key="8">
    <source>
        <dbReference type="ARBA" id="ARBA00048202"/>
    </source>
</evidence>
<keyword evidence="4" id="KW-0547">Nucleotide-binding</keyword>
<comment type="caution">
    <text evidence="11">The sequence shown here is derived from an EMBL/GenBank/DDBJ whole genome shotgun (WGS) entry which is preliminary data.</text>
</comment>
<dbReference type="InterPro" id="IPR036291">
    <property type="entry name" value="NAD(P)-bd_dom_sf"/>
</dbReference>
<comment type="similarity">
    <text evidence="2">Belongs to the AlaDH/PNT family.</text>
</comment>
<dbReference type="InterPro" id="IPR007698">
    <property type="entry name" value="AlaDH/PNT_NAD(H)-bd"/>
</dbReference>
<dbReference type="InterPro" id="IPR008143">
    <property type="entry name" value="Ala_DH/PNT_CS2"/>
</dbReference>
<evidence type="ECO:0000256" key="4">
    <source>
        <dbReference type="ARBA" id="ARBA00022741"/>
    </source>
</evidence>
<dbReference type="CDD" id="cd05304">
    <property type="entry name" value="Rubrum_tdh"/>
    <property type="match status" value="1"/>
</dbReference>
<dbReference type="RefSeq" id="WP_311421162.1">
    <property type="nucleotide sequence ID" value="NZ_JAVREH010000001.1"/>
</dbReference>
<feature type="domain" description="Alanine dehydrogenase/pyridine nucleotide transhydrogenase NAD(H)-binding" evidence="9">
    <location>
        <begin position="151"/>
        <end position="317"/>
    </location>
</feature>
<accession>A0ABU2J4U3</accession>
<evidence type="ECO:0000256" key="3">
    <source>
        <dbReference type="ARBA" id="ARBA00012943"/>
    </source>
</evidence>
<dbReference type="PANTHER" id="PTHR10160:SF19">
    <property type="entry name" value="PROTON-TRANSLOCATING NAD(P)(+) TRANSHYDROGENASE"/>
    <property type="match status" value="1"/>
</dbReference>
<dbReference type="Pfam" id="PF01262">
    <property type="entry name" value="AlaDh_PNT_C"/>
    <property type="match status" value="1"/>
</dbReference>
<gene>
    <name evidence="11" type="ORF">RM423_01205</name>
</gene>
<dbReference type="EC" id="7.1.1.1" evidence="3"/>
<evidence type="ECO:0000256" key="6">
    <source>
        <dbReference type="ARBA" id="ARBA00022967"/>
    </source>
</evidence>
<dbReference type="Proteomes" id="UP001183176">
    <property type="component" value="Unassembled WGS sequence"/>
</dbReference>
<keyword evidence="6" id="KW-1278">Translocase</keyword>
<dbReference type="SUPFAM" id="SSF51735">
    <property type="entry name" value="NAD(P)-binding Rossmann-fold domains"/>
    <property type="match status" value="1"/>
</dbReference>
<dbReference type="Gene3D" id="3.40.50.720">
    <property type="entry name" value="NAD(P)-binding Rossmann-like Domain"/>
    <property type="match status" value="2"/>
</dbReference>
<evidence type="ECO:0000313" key="12">
    <source>
        <dbReference type="Proteomes" id="UP001183176"/>
    </source>
</evidence>
<comment type="function">
    <text evidence="1">The transhydrogenation between NADH and NADP is coupled to respiration and ATP hydrolysis and functions as a proton pump across the membrane.</text>
</comment>
<evidence type="ECO:0000256" key="5">
    <source>
        <dbReference type="ARBA" id="ARBA00022857"/>
    </source>
</evidence>
<organism evidence="11 12">
    <name type="scientific">Jatrophihabitans lederbergiae</name>
    <dbReference type="NCBI Taxonomy" id="3075547"/>
    <lineage>
        <taxon>Bacteria</taxon>
        <taxon>Bacillati</taxon>
        <taxon>Actinomycetota</taxon>
        <taxon>Actinomycetes</taxon>
        <taxon>Jatrophihabitantales</taxon>
        <taxon>Jatrophihabitantaceae</taxon>
        <taxon>Jatrophihabitans</taxon>
    </lineage>
</organism>
<dbReference type="SMART" id="SM01002">
    <property type="entry name" value="AlaDh_PNT_C"/>
    <property type="match status" value="1"/>
</dbReference>
<evidence type="ECO:0000259" key="9">
    <source>
        <dbReference type="SMART" id="SM01002"/>
    </source>
</evidence>
<evidence type="ECO:0000259" key="10">
    <source>
        <dbReference type="SMART" id="SM01003"/>
    </source>
</evidence>
<name>A0ABU2J4U3_9ACTN</name>
<proteinExistence type="inferred from homology"/>
<sequence length="409" mass="41644">MSSLRVAVLRETVRSERRVALDPDGARRLKAAGLEVLVETGAGASAWFPDAGYAAQGARIVDRATAVAEAGLVLSVGQPDADVVDQLRPEQSCLGLLAPLTSPDLVRRLCRAKVTAISLDGLPRTLTRAQGMDALSSQASVAGYKAVLIAGEHYDRFFPLLMTAAGTSKPAAVLVLGAGVAGLQAIGTARRLGAVVSGYDVRPAAREEVKSLGAKFIELEAGIAAAGTGGYARELTADEREAQQRELAEHIARHDIVITTAQVPGRVPPLLVPADTVARMRPGSVLVDLAASALGGNVAGSRPGETLVTDNGVTVVGAANLPARMPTSASQALSRNISALVTHLVRDGELAIDLADEIQRGVVVTHGGEIVSTPVAAAVAASEAAAVAASEGAAVAASEQSATHAGETA</sequence>
<dbReference type="SUPFAM" id="SSF52283">
    <property type="entry name" value="Formate/glycerate dehydrogenase catalytic domain-like"/>
    <property type="match status" value="1"/>
</dbReference>
<keyword evidence="5" id="KW-0521">NADP</keyword>
<evidence type="ECO:0000313" key="11">
    <source>
        <dbReference type="EMBL" id="MDT0260005.1"/>
    </source>
</evidence>
<dbReference type="PANTHER" id="PTHR10160">
    <property type="entry name" value="NAD(P) TRANSHYDROGENASE"/>
    <property type="match status" value="1"/>
</dbReference>
<dbReference type="Pfam" id="PF05222">
    <property type="entry name" value="AlaDh_PNT_N"/>
    <property type="match status" value="1"/>
</dbReference>
<comment type="catalytic activity">
    <reaction evidence="8">
        <text>NAD(+) + NADPH + H(+)(in) = NADH + NADP(+) + H(+)(out)</text>
        <dbReference type="Rhea" id="RHEA:47992"/>
        <dbReference type="ChEBI" id="CHEBI:15378"/>
        <dbReference type="ChEBI" id="CHEBI:57540"/>
        <dbReference type="ChEBI" id="CHEBI:57783"/>
        <dbReference type="ChEBI" id="CHEBI:57945"/>
        <dbReference type="ChEBI" id="CHEBI:58349"/>
        <dbReference type="EC" id="7.1.1.1"/>
    </reaction>
</comment>